<dbReference type="EMBL" id="JBAMIC010000002">
    <property type="protein sequence ID" value="KAK7111923.1"/>
    <property type="molecule type" value="Genomic_DNA"/>
</dbReference>
<name>A0AAN9BTY5_9CAEN</name>
<feature type="region of interest" description="Disordered" evidence="1">
    <location>
        <begin position="122"/>
        <end position="185"/>
    </location>
</feature>
<proteinExistence type="predicted"/>
<evidence type="ECO:0000313" key="3">
    <source>
        <dbReference type="Proteomes" id="UP001374579"/>
    </source>
</evidence>
<keyword evidence="3" id="KW-1185">Reference proteome</keyword>
<feature type="compositionally biased region" description="Basic and acidic residues" evidence="1">
    <location>
        <begin position="158"/>
        <end position="170"/>
    </location>
</feature>
<reference evidence="2 3" key="1">
    <citation type="submission" date="2024-02" db="EMBL/GenBank/DDBJ databases">
        <title>Chromosome-scale genome assembly of the rough periwinkle Littorina saxatilis.</title>
        <authorList>
            <person name="De Jode A."/>
            <person name="Faria R."/>
            <person name="Formenti G."/>
            <person name="Sims Y."/>
            <person name="Smith T.P."/>
            <person name="Tracey A."/>
            <person name="Wood J.M.D."/>
            <person name="Zagrodzka Z.B."/>
            <person name="Johannesson K."/>
            <person name="Butlin R.K."/>
            <person name="Leder E.H."/>
        </authorList>
    </citation>
    <scope>NUCLEOTIDE SEQUENCE [LARGE SCALE GENOMIC DNA]</scope>
    <source>
        <strain evidence="2">Snail1</strain>
        <tissue evidence="2">Muscle</tissue>
    </source>
</reference>
<protein>
    <submittedName>
        <fullName evidence="2">Uncharacterized protein</fullName>
    </submittedName>
</protein>
<feature type="region of interest" description="Disordered" evidence="1">
    <location>
        <begin position="48"/>
        <end position="91"/>
    </location>
</feature>
<dbReference type="Proteomes" id="UP001374579">
    <property type="component" value="Unassembled WGS sequence"/>
</dbReference>
<organism evidence="2 3">
    <name type="scientific">Littorina saxatilis</name>
    <dbReference type="NCBI Taxonomy" id="31220"/>
    <lineage>
        <taxon>Eukaryota</taxon>
        <taxon>Metazoa</taxon>
        <taxon>Spiralia</taxon>
        <taxon>Lophotrochozoa</taxon>
        <taxon>Mollusca</taxon>
        <taxon>Gastropoda</taxon>
        <taxon>Caenogastropoda</taxon>
        <taxon>Littorinimorpha</taxon>
        <taxon>Littorinoidea</taxon>
        <taxon>Littorinidae</taxon>
        <taxon>Littorina</taxon>
    </lineage>
</organism>
<gene>
    <name evidence="2" type="ORF">V1264_011471</name>
</gene>
<sequence>MVLLLVLINTIRRYRRRLRAATTSAFVSQKEEPNGYIPPGTNKYFAAENPLYGKDVKPGDPERHGDNDSLDDNAVGGLKASQGGKDKEEEQEMYLELYDEGNESGMHINHLAMVLQEYERDNVDGGEEGGPGGGYSNSAFVMPEGGPDKWRSSLNGHVKSDSGFNEHDDPYESAGGMRNLQYSDI</sequence>
<dbReference type="AlphaFoldDB" id="A0AAN9BTY5"/>
<evidence type="ECO:0000313" key="2">
    <source>
        <dbReference type="EMBL" id="KAK7111923.1"/>
    </source>
</evidence>
<comment type="caution">
    <text evidence="2">The sequence shown here is derived from an EMBL/GenBank/DDBJ whole genome shotgun (WGS) entry which is preliminary data.</text>
</comment>
<evidence type="ECO:0000256" key="1">
    <source>
        <dbReference type="SAM" id="MobiDB-lite"/>
    </source>
</evidence>
<accession>A0AAN9BTY5</accession>
<feature type="compositionally biased region" description="Basic and acidic residues" evidence="1">
    <location>
        <begin position="54"/>
        <end position="67"/>
    </location>
</feature>